<evidence type="ECO:0000256" key="1">
    <source>
        <dbReference type="SAM" id="Coils"/>
    </source>
</evidence>
<dbReference type="Gene3D" id="3.10.350.10">
    <property type="entry name" value="LysM domain"/>
    <property type="match status" value="1"/>
</dbReference>
<dbReference type="InterPro" id="IPR038440">
    <property type="entry name" value="FimV_C_sf"/>
</dbReference>
<protein>
    <submittedName>
        <fullName evidence="5">LysM peptidoglycan-binding domain-containing protein</fullName>
    </submittedName>
</protein>
<dbReference type="EMBL" id="JANUHA010000001">
    <property type="protein sequence ID" value="MCS0594862.1"/>
    <property type="molecule type" value="Genomic_DNA"/>
</dbReference>
<dbReference type="InterPro" id="IPR020011">
    <property type="entry name" value="FimV_C"/>
</dbReference>
<feature type="signal peptide" evidence="3">
    <location>
        <begin position="1"/>
        <end position="24"/>
    </location>
</feature>
<comment type="caution">
    <text evidence="5">The sequence shown here is derived from an EMBL/GenBank/DDBJ whole genome shotgun (WGS) entry which is preliminary data.</text>
</comment>
<organism evidence="5 6">
    <name type="scientific">Massilia agri</name>
    <dbReference type="NCBI Taxonomy" id="1886785"/>
    <lineage>
        <taxon>Bacteria</taxon>
        <taxon>Pseudomonadati</taxon>
        <taxon>Pseudomonadota</taxon>
        <taxon>Betaproteobacteria</taxon>
        <taxon>Burkholderiales</taxon>
        <taxon>Oxalobacteraceae</taxon>
        <taxon>Telluria group</taxon>
        <taxon>Massilia</taxon>
    </lineage>
</organism>
<dbReference type="NCBIfam" id="TIGR03504">
    <property type="entry name" value="FimV_Cterm"/>
    <property type="match status" value="1"/>
</dbReference>
<dbReference type="SMART" id="SM00257">
    <property type="entry name" value="LysM"/>
    <property type="match status" value="1"/>
</dbReference>
<dbReference type="Gene3D" id="1.20.58.2200">
    <property type="match status" value="1"/>
</dbReference>
<dbReference type="InterPro" id="IPR057840">
    <property type="entry name" value="FimV_N"/>
</dbReference>
<feature type="domain" description="LysM" evidence="4">
    <location>
        <begin position="189"/>
        <end position="244"/>
    </location>
</feature>
<sequence>MATALKTVTAAVASAVLLSSAASAAGLGKLTVLSALGQPLRAEIELTTTAGEDASSLAVKLASPEAFRAANIEFNPALLSLRFNVEQRAGRQIIRVTSTQPLNEPFVDMLLELSWNNGRLVREYTFLLDPAELRATQPAQVAAEAPRPAAQPRAAQPAAPVAQAPQEQPRREASAPPPRAAGPAVDTPTSYRVRPGDTLGGIATRLKPSDISLDMMLVALYRANPDAFIGQNMNRLKSGQILRVPDSDTLRGTDSAEAGAMVVAHAADFNAYRNKLAGQVANAAPQRTPQAGQSAAGKITAKVEERPTAANESQDKLQLSKATQPTAGANGAATATASAEDAIAREKELAQAQARVKELERNVNDLEKLMTVKSRAGSEAENAAAAAAGAVAGVDNTPAAQAAKPAAKPSTPPKPVVPEEKSLADTLMDNINIVAGGALVLLLAALGISQRRKKAQQARDLDAEPSVLGVPTQGAHSLFAEAGGQSVDTSNSVFNSSFAPSASQLDTNEVDPVAEADVYIAYGRDAQAEEILKEALRTHPERHPVRLKLLEIYAARKDLRAFETQASELYGMTRGQGDEWAQAAALGQSIDPANPLYASATGATPVAPAQSPQERDQQSLLSAQLEDAFRGGAAPAAVLGAGAAAGAAYAAMDEDKQEDATAVPGFESEPVAARSEDNSLDFDLGGLTFEPVTNNEPIAMNGPDAGAQDETAVPDLEFALDPITPPDVTAAPAPAEEEPFDLAFDMSFGDPQPASQDALRTEAPAAAAPVDMAGLAAEFDLPPLPEVAQEPASNNAEALDKDPLFDLDSMDFGLPPTPAQPAAVAEATPFHGEVPAILGAPAPTAGVEDPLFDLDAMDFGSPAEPAPAATAQPAAEPFEFDAPPAPASEPKEEFSFDLAEPDAGDPFALPDTPAAAPAIVATPSPGVPVEPAFDMADIDLELPDFDRAGAVAAPALPEVGEALEPAAMSPEHMEMETKLDLAIAYQEIGDKEGARELLDEVIKGGSSEQVSKASAMRSLLA</sequence>
<evidence type="ECO:0000256" key="3">
    <source>
        <dbReference type="SAM" id="SignalP"/>
    </source>
</evidence>
<keyword evidence="3" id="KW-0732">Signal</keyword>
<dbReference type="NCBIfam" id="TIGR03505">
    <property type="entry name" value="FimV_core"/>
    <property type="match status" value="1"/>
</dbReference>
<dbReference type="CDD" id="cd00118">
    <property type="entry name" value="LysM"/>
    <property type="match status" value="1"/>
</dbReference>
<feature type="region of interest" description="Disordered" evidence="2">
    <location>
        <begin position="283"/>
        <end position="339"/>
    </location>
</feature>
<feature type="region of interest" description="Disordered" evidence="2">
    <location>
        <begin position="1002"/>
        <end position="1021"/>
    </location>
</feature>
<evidence type="ECO:0000313" key="6">
    <source>
        <dbReference type="Proteomes" id="UP001206572"/>
    </source>
</evidence>
<feature type="region of interest" description="Disordered" evidence="2">
    <location>
        <begin position="138"/>
        <end position="197"/>
    </location>
</feature>
<feature type="region of interest" description="Disordered" evidence="2">
    <location>
        <begin position="598"/>
        <end position="617"/>
    </location>
</feature>
<dbReference type="RefSeq" id="WP_258825950.1">
    <property type="nucleotide sequence ID" value="NZ_JANUHA010000001.1"/>
</dbReference>
<feature type="compositionally biased region" description="Low complexity" evidence="2">
    <location>
        <begin position="862"/>
        <end position="882"/>
    </location>
</feature>
<feature type="compositionally biased region" description="Low complexity" evidence="2">
    <location>
        <begin position="322"/>
        <end position="339"/>
    </location>
</feature>
<feature type="region of interest" description="Disordered" evidence="2">
    <location>
        <begin position="861"/>
        <end position="890"/>
    </location>
</feature>
<name>A0ABT2AF46_9BURK</name>
<feature type="coiled-coil region" evidence="1">
    <location>
        <begin position="342"/>
        <end position="376"/>
    </location>
</feature>
<feature type="compositionally biased region" description="Polar residues" evidence="2">
    <location>
        <begin position="310"/>
        <end position="321"/>
    </location>
</feature>
<feature type="compositionally biased region" description="Low complexity" evidence="2">
    <location>
        <begin position="138"/>
        <end position="167"/>
    </location>
</feature>
<dbReference type="Proteomes" id="UP001206572">
    <property type="component" value="Unassembled WGS sequence"/>
</dbReference>
<dbReference type="Pfam" id="PF25800">
    <property type="entry name" value="FimV_N"/>
    <property type="match status" value="1"/>
</dbReference>
<evidence type="ECO:0000313" key="5">
    <source>
        <dbReference type="EMBL" id="MCS0594862.1"/>
    </source>
</evidence>
<accession>A0ABT2AF46</accession>
<gene>
    <name evidence="5" type="ORF">NX780_00720</name>
</gene>
<proteinExistence type="predicted"/>
<reference evidence="5 6" key="1">
    <citation type="submission" date="2022-08" db="EMBL/GenBank/DDBJ databases">
        <title>Reclassification of Massilia species as members of the genera Telluria, Duganella, Pseudoduganella, Mokoshia gen. nov. and Zemynaea gen. nov. using orthogonal and non-orthogonal genome-based approaches.</title>
        <authorList>
            <person name="Bowman J.P."/>
        </authorList>
    </citation>
    <scope>NUCLEOTIDE SEQUENCE [LARGE SCALE GENOMIC DNA]</scope>
    <source>
        <strain evidence="5 6">JCM 31661</strain>
    </source>
</reference>
<feature type="chain" id="PRO_5045997383" evidence="3">
    <location>
        <begin position="25"/>
        <end position="1021"/>
    </location>
</feature>
<evidence type="ECO:0000259" key="4">
    <source>
        <dbReference type="PROSITE" id="PS51782"/>
    </source>
</evidence>
<keyword evidence="1" id="KW-0175">Coiled coil</keyword>
<evidence type="ECO:0000256" key="2">
    <source>
        <dbReference type="SAM" id="MobiDB-lite"/>
    </source>
</evidence>
<dbReference type="InterPro" id="IPR018392">
    <property type="entry name" value="LysM"/>
</dbReference>
<dbReference type="InterPro" id="IPR020012">
    <property type="entry name" value="LysM_FimV"/>
</dbReference>
<keyword evidence="6" id="KW-1185">Reference proteome</keyword>
<dbReference type="InterPro" id="IPR036779">
    <property type="entry name" value="LysM_dom_sf"/>
</dbReference>
<dbReference type="PROSITE" id="PS51782">
    <property type="entry name" value="LYSM"/>
    <property type="match status" value="1"/>
</dbReference>